<accession>A0A2U1TKE0</accession>
<comment type="caution">
    <text evidence="9">The sequence shown here is derived from an EMBL/GenBank/DDBJ whole genome shotgun (WGS) entry which is preliminary data.</text>
</comment>
<evidence type="ECO:0000256" key="6">
    <source>
        <dbReference type="ARBA" id="ARBA00023235"/>
    </source>
</evidence>
<keyword evidence="10" id="KW-1185">Reference proteome</keyword>
<evidence type="ECO:0000256" key="1">
    <source>
        <dbReference type="ARBA" id="ARBA00001933"/>
    </source>
</evidence>
<dbReference type="EMBL" id="QDKJ01000017">
    <property type="protein sequence ID" value="PWC09865.1"/>
    <property type="molecule type" value="Genomic_DNA"/>
</dbReference>
<dbReference type="InterPro" id="IPR005814">
    <property type="entry name" value="Aminotrans_3"/>
</dbReference>
<dbReference type="HAMAP" id="MF_00375">
    <property type="entry name" value="HemL_aminotrans_3"/>
    <property type="match status" value="1"/>
</dbReference>
<dbReference type="Gene3D" id="3.90.1150.10">
    <property type="entry name" value="Aspartate Aminotransferase, domain 1"/>
    <property type="match status" value="1"/>
</dbReference>
<organism evidence="9 10">
    <name type="scientific">Brenneria roseae subsp. americana</name>
    <dbReference type="NCBI Taxonomy" id="1508507"/>
    <lineage>
        <taxon>Bacteria</taxon>
        <taxon>Pseudomonadati</taxon>
        <taxon>Pseudomonadota</taxon>
        <taxon>Gammaproteobacteria</taxon>
        <taxon>Enterobacterales</taxon>
        <taxon>Pectobacteriaceae</taxon>
        <taxon>Brenneria</taxon>
    </lineage>
</organism>
<comment type="subcellular location">
    <subcellularLocation>
        <location evidence="8">Cytoplasm</location>
    </subcellularLocation>
</comment>
<keyword evidence="6 8" id="KW-0413">Isomerase</keyword>
<dbReference type="GO" id="GO:0006782">
    <property type="term" value="P:protoporphyrinogen IX biosynthetic process"/>
    <property type="evidence" value="ECO:0007669"/>
    <property type="project" value="UniProtKB-UniRule"/>
</dbReference>
<evidence type="ECO:0000256" key="2">
    <source>
        <dbReference type="ARBA" id="ARBA00004819"/>
    </source>
</evidence>
<comment type="pathway">
    <text evidence="2">Porphyrin-containing compound metabolism; protoporphyrin-IX biosynthesis; 5-aminolevulinate from L-glutamyl-tRNA(Glu): step 2/2.</text>
</comment>
<dbReference type="InterPro" id="IPR015421">
    <property type="entry name" value="PyrdxlP-dep_Trfase_major"/>
</dbReference>
<evidence type="ECO:0000256" key="5">
    <source>
        <dbReference type="ARBA" id="ARBA00022898"/>
    </source>
</evidence>
<dbReference type="InterPro" id="IPR049704">
    <property type="entry name" value="Aminotrans_3_PPA_site"/>
</dbReference>
<dbReference type="FunFam" id="3.40.640.10:FF:000021">
    <property type="entry name" value="Glutamate-1-semialdehyde 2,1-aminomutase"/>
    <property type="match status" value="1"/>
</dbReference>
<evidence type="ECO:0000256" key="7">
    <source>
        <dbReference type="ARBA" id="ARBA00023244"/>
    </source>
</evidence>
<dbReference type="GO" id="GO:0042286">
    <property type="term" value="F:glutamate-1-semialdehyde 2,1-aminomutase activity"/>
    <property type="evidence" value="ECO:0007669"/>
    <property type="project" value="UniProtKB-UniRule"/>
</dbReference>
<keyword evidence="5 8" id="KW-0663">Pyridoxal phosphate</keyword>
<evidence type="ECO:0000256" key="8">
    <source>
        <dbReference type="HAMAP-Rule" id="MF_00375"/>
    </source>
</evidence>
<dbReference type="EC" id="5.4.3.8" evidence="8"/>
<dbReference type="InterPro" id="IPR015422">
    <property type="entry name" value="PyrdxlP-dep_Trfase_small"/>
</dbReference>
<dbReference type="Gene3D" id="3.40.640.10">
    <property type="entry name" value="Type I PLP-dependent aspartate aminotransferase-like (Major domain)"/>
    <property type="match status" value="1"/>
</dbReference>
<dbReference type="GO" id="GO:0008483">
    <property type="term" value="F:transaminase activity"/>
    <property type="evidence" value="ECO:0007669"/>
    <property type="project" value="InterPro"/>
</dbReference>
<sequence>MNKSESLYAAAQQLIPGGVNSPVRAFNGVGGVPLFIERADGAYLYDVDGKSYIDYVGSWGPMVLGHNHPAIRQAVIAAAERGLSFGAPTEMEVQMARLVTSLVPTMDMVRMVNSGTEATMSAIRLARGFTGRDKIIKFEGCYHGHADCLLVKAGSGALTLGQPNSPGVPADFARHTLTCTYNDLASVRSAFEQYPEEIATVIVEPVAGNMNCVPPLPEFLPGLRALCDEFGALLIIDEVMTGFRVALAGAQAHYGVVPDLTCLGKIIGGGMPVGAFGGKREVMQALAPTGPVYQAGTLSGNPIAMAAGFACLTEVAKPGVHQKLTELTQRLATGLLSAAKAENIPLVINQAGGMFGLFFTDAENVTSYQDVMQCDVERFKRFFHMMLDEGVYLAPSAFEAGFMSLAHSHQDIDRTIEAAQFCFARL</sequence>
<dbReference type="GO" id="GO:0030170">
    <property type="term" value="F:pyridoxal phosphate binding"/>
    <property type="evidence" value="ECO:0007669"/>
    <property type="project" value="InterPro"/>
</dbReference>
<evidence type="ECO:0000313" key="10">
    <source>
        <dbReference type="Proteomes" id="UP000245138"/>
    </source>
</evidence>
<dbReference type="NCBIfam" id="NF000818">
    <property type="entry name" value="PRK00062.1"/>
    <property type="match status" value="1"/>
</dbReference>
<comment type="cofactor">
    <cofactor evidence="1 8">
        <name>pyridoxal 5'-phosphate</name>
        <dbReference type="ChEBI" id="CHEBI:597326"/>
    </cofactor>
</comment>
<evidence type="ECO:0000313" key="9">
    <source>
        <dbReference type="EMBL" id="PWC09865.1"/>
    </source>
</evidence>
<dbReference type="Pfam" id="PF00202">
    <property type="entry name" value="Aminotran_3"/>
    <property type="match status" value="1"/>
</dbReference>
<dbReference type="UniPathway" id="UPA00251">
    <property type="reaction ID" value="UER00317"/>
</dbReference>
<dbReference type="Proteomes" id="UP000245138">
    <property type="component" value="Unassembled WGS sequence"/>
</dbReference>
<dbReference type="FunFam" id="3.90.1150.10:FF:000012">
    <property type="entry name" value="Glutamate-1-semialdehyde 2,1-aminomutase"/>
    <property type="match status" value="1"/>
</dbReference>
<comment type="catalytic activity">
    <reaction evidence="8">
        <text>(S)-4-amino-5-oxopentanoate = 5-aminolevulinate</text>
        <dbReference type="Rhea" id="RHEA:14265"/>
        <dbReference type="ChEBI" id="CHEBI:57501"/>
        <dbReference type="ChEBI" id="CHEBI:356416"/>
        <dbReference type="EC" id="5.4.3.8"/>
    </reaction>
</comment>
<protein>
    <recommendedName>
        <fullName evidence="8">Glutamate-1-semialdehyde 2,1-aminomutase</fullName>
        <shortName evidence="8">GSA</shortName>
        <ecNumber evidence="8">5.4.3.8</ecNumber>
    </recommendedName>
    <alternativeName>
        <fullName evidence="8">Glutamate-1-semialdehyde aminotransferase</fullName>
        <shortName evidence="8">GSA-AT</shortName>
    </alternativeName>
</protein>
<dbReference type="PANTHER" id="PTHR43713">
    <property type="entry name" value="GLUTAMATE-1-SEMIALDEHYDE 2,1-AMINOMUTASE"/>
    <property type="match status" value="1"/>
</dbReference>
<keyword evidence="7 8" id="KW-0627">Porphyrin biosynthesis</keyword>
<gene>
    <name evidence="8 9" type="primary">hemL</name>
    <name evidence="9" type="ORF">B4923_18450</name>
</gene>
<evidence type="ECO:0000256" key="4">
    <source>
        <dbReference type="ARBA" id="ARBA00011738"/>
    </source>
</evidence>
<dbReference type="PROSITE" id="PS00600">
    <property type="entry name" value="AA_TRANSFER_CLASS_3"/>
    <property type="match status" value="1"/>
</dbReference>
<dbReference type="SUPFAM" id="SSF53383">
    <property type="entry name" value="PLP-dependent transferases"/>
    <property type="match status" value="1"/>
</dbReference>
<reference evidence="9 10" key="1">
    <citation type="submission" date="2018-04" db="EMBL/GenBank/DDBJ databases">
        <title>Brenneria corticis sp.nov.</title>
        <authorList>
            <person name="Li Y."/>
        </authorList>
    </citation>
    <scope>NUCLEOTIDE SEQUENCE [LARGE SCALE GENOMIC DNA]</scope>
    <source>
        <strain evidence="9 10">LMG 27715</strain>
    </source>
</reference>
<dbReference type="AlphaFoldDB" id="A0A2U1TKE0"/>
<evidence type="ECO:0000256" key="3">
    <source>
        <dbReference type="ARBA" id="ARBA00008981"/>
    </source>
</evidence>
<proteinExistence type="inferred from homology"/>
<comment type="similarity">
    <text evidence="3 8">Belongs to the class-III pyridoxal-phosphate-dependent aminotransferase family. HemL subfamily.</text>
</comment>
<dbReference type="PANTHER" id="PTHR43713:SF3">
    <property type="entry name" value="GLUTAMATE-1-SEMIALDEHYDE 2,1-AMINOMUTASE 1, CHLOROPLASTIC-RELATED"/>
    <property type="match status" value="1"/>
</dbReference>
<dbReference type="NCBIfam" id="TIGR00713">
    <property type="entry name" value="hemL"/>
    <property type="match status" value="1"/>
</dbReference>
<dbReference type="InterPro" id="IPR004639">
    <property type="entry name" value="4pyrrol_synth_GluAld_NH2Trfase"/>
</dbReference>
<dbReference type="GO" id="GO:0005737">
    <property type="term" value="C:cytoplasm"/>
    <property type="evidence" value="ECO:0007669"/>
    <property type="project" value="UniProtKB-SubCell"/>
</dbReference>
<dbReference type="InterPro" id="IPR015424">
    <property type="entry name" value="PyrdxlP-dep_Trfase"/>
</dbReference>
<keyword evidence="8" id="KW-0963">Cytoplasm</keyword>
<dbReference type="RefSeq" id="WP_109055823.1">
    <property type="nucleotide sequence ID" value="NZ_QDKJ01000017.1"/>
</dbReference>
<dbReference type="OrthoDB" id="9801052at2"/>
<feature type="modified residue" description="N6-(pyridoxal phosphate)lysine" evidence="8">
    <location>
        <position position="265"/>
    </location>
</feature>
<name>A0A2U1TKE0_9GAMM</name>
<dbReference type="CDD" id="cd00610">
    <property type="entry name" value="OAT_like"/>
    <property type="match status" value="1"/>
</dbReference>
<comment type="subunit">
    <text evidence="4 8">Homodimer.</text>
</comment>